<dbReference type="AlphaFoldDB" id="A0A5B1M224"/>
<dbReference type="NCBIfam" id="NF005878">
    <property type="entry name" value="PRK07825.1"/>
    <property type="match status" value="1"/>
</dbReference>
<dbReference type="InterPro" id="IPR002347">
    <property type="entry name" value="SDR_fam"/>
</dbReference>
<dbReference type="CDD" id="cd05233">
    <property type="entry name" value="SDR_c"/>
    <property type="match status" value="1"/>
</dbReference>
<sequence>MSRYPKIDLDGALVAITGAARGIGLATAKEFVAAGARVALGDLDDALVKEAAGGLGARASGHRLDVSDKESYAGFLAAAEAQHGRPVDVLVNNAGVMPNAPFLEQEDRIDRLTMDVNVYGVIHGMRLVLPAMVERGRGHVVNVASLAGKFPLKGLAVYNASKFAVVGLTAATRLELEGTGVSITAVLPSAVRTELSSGIDFGMLPAVDPEDIAEAVVKSVRSRRAEIAVPSYVGAATKAAPLVPEGVMRRLRNLAHDDAAITRVDDDVRRVYLDRIENQR</sequence>
<comment type="caution">
    <text evidence="4">The sequence shown here is derived from an EMBL/GenBank/DDBJ whole genome shotgun (WGS) entry which is preliminary data.</text>
</comment>
<dbReference type="InterPro" id="IPR020904">
    <property type="entry name" value="Sc_DH/Rdtase_CS"/>
</dbReference>
<dbReference type="GO" id="GO:0016616">
    <property type="term" value="F:oxidoreductase activity, acting on the CH-OH group of donors, NAD or NADP as acceptor"/>
    <property type="evidence" value="ECO:0007669"/>
    <property type="project" value="TreeGrafter"/>
</dbReference>
<dbReference type="PANTHER" id="PTHR24322:SF736">
    <property type="entry name" value="RETINOL DEHYDROGENASE 10"/>
    <property type="match status" value="1"/>
</dbReference>
<proteinExistence type="inferred from homology"/>
<reference evidence="4 5" key="1">
    <citation type="submission" date="2019-09" db="EMBL/GenBank/DDBJ databases">
        <title>Nocardioides panacisoli sp. nov., isolated from the soil of a ginseng field.</title>
        <authorList>
            <person name="Cho C."/>
        </authorList>
    </citation>
    <scope>NUCLEOTIDE SEQUENCE [LARGE SCALE GENOMIC DNA]</scope>
    <source>
        <strain evidence="4 5">BN140041</strain>
    </source>
</reference>
<dbReference type="PRINTS" id="PR00080">
    <property type="entry name" value="SDRFAMILY"/>
</dbReference>
<dbReference type="Pfam" id="PF00106">
    <property type="entry name" value="adh_short"/>
    <property type="match status" value="1"/>
</dbReference>
<protein>
    <submittedName>
        <fullName evidence="4">SDR family oxidoreductase</fullName>
    </submittedName>
</protein>
<evidence type="ECO:0000256" key="1">
    <source>
        <dbReference type="ARBA" id="ARBA00006484"/>
    </source>
</evidence>
<gene>
    <name evidence="4" type="ORF">F0U47_15710</name>
</gene>
<evidence type="ECO:0000313" key="4">
    <source>
        <dbReference type="EMBL" id="KAA1425800.1"/>
    </source>
</evidence>
<dbReference type="PRINTS" id="PR00081">
    <property type="entry name" value="GDHRDH"/>
</dbReference>
<dbReference type="Gene3D" id="3.40.50.720">
    <property type="entry name" value="NAD(P)-binding Rossmann-like Domain"/>
    <property type="match status" value="1"/>
</dbReference>
<dbReference type="InterPro" id="IPR036291">
    <property type="entry name" value="NAD(P)-bd_dom_sf"/>
</dbReference>
<keyword evidence="5" id="KW-1185">Reference proteome</keyword>
<dbReference type="Proteomes" id="UP000324351">
    <property type="component" value="Unassembled WGS sequence"/>
</dbReference>
<dbReference type="PANTHER" id="PTHR24322">
    <property type="entry name" value="PKSB"/>
    <property type="match status" value="1"/>
</dbReference>
<dbReference type="EMBL" id="VUJW01000010">
    <property type="protein sequence ID" value="KAA1425800.1"/>
    <property type="molecule type" value="Genomic_DNA"/>
</dbReference>
<organism evidence="4 5">
    <name type="scientific">Nocardioides antri</name>
    <dbReference type="NCBI Taxonomy" id="2607659"/>
    <lineage>
        <taxon>Bacteria</taxon>
        <taxon>Bacillati</taxon>
        <taxon>Actinomycetota</taxon>
        <taxon>Actinomycetes</taxon>
        <taxon>Propionibacteriales</taxon>
        <taxon>Nocardioidaceae</taxon>
        <taxon>Nocardioides</taxon>
    </lineage>
</organism>
<comment type="similarity">
    <text evidence="1 3">Belongs to the short-chain dehydrogenases/reductases (SDR) family.</text>
</comment>
<evidence type="ECO:0000313" key="5">
    <source>
        <dbReference type="Proteomes" id="UP000324351"/>
    </source>
</evidence>
<evidence type="ECO:0000256" key="2">
    <source>
        <dbReference type="ARBA" id="ARBA00023002"/>
    </source>
</evidence>
<reference evidence="4 5" key="2">
    <citation type="submission" date="2019-09" db="EMBL/GenBank/DDBJ databases">
        <authorList>
            <person name="Jin C."/>
        </authorList>
    </citation>
    <scope>NUCLEOTIDE SEQUENCE [LARGE SCALE GENOMIC DNA]</scope>
    <source>
        <strain evidence="4 5">BN140041</strain>
    </source>
</reference>
<name>A0A5B1M224_9ACTN</name>
<dbReference type="SUPFAM" id="SSF51735">
    <property type="entry name" value="NAD(P)-binding Rossmann-fold domains"/>
    <property type="match status" value="1"/>
</dbReference>
<dbReference type="PROSITE" id="PS00061">
    <property type="entry name" value="ADH_SHORT"/>
    <property type="match status" value="1"/>
</dbReference>
<dbReference type="RefSeq" id="WP_149751427.1">
    <property type="nucleotide sequence ID" value="NZ_VUJW01000010.1"/>
</dbReference>
<evidence type="ECO:0000256" key="3">
    <source>
        <dbReference type="RuleBase" id="RU000363"/>
    </source>
</evidence>
<accession>A0A5B1M224</accession>
<keyword evidence="2" id="KW-0560">Oxidoreductase</keyword>